<dbReference type="PANTHER" id="PTHR37305">
    <property type="entry name" value="INTEGRAL MEMBRANE PROTEIN-RELATED"/>
    <property type="match status" value="1"/>
</dbReference>
<evidence type="ECO:0000313" key="3">
    <source>
        <dbReference type="Proteomes" id="UP001596250"/>
    </source>
</evidence>
<keyword evidence="1" id="KW-0472">Membrane</keyword>
<keyword evidence="1" id="KW-1133">Transmembrane helix</keyword>
<reference evidence="3" key="1">
    <citation type="journal article" date="2019" name="Int. J. Syst. Evol. Microbiol.">
        <title>The Global Catalogue of Microorganisms (GCM) 10K type strain sequencing project: providing services to taxonomists for standard genome sequencing and annotation.</title>
        <authorList>
            <consortium name="The Broad Institute Genomics Platform"/>
            <consortium name="The Broad Institute Genome Sequencing Center for Infectious Disease"/>
            <person name="Wu L."/>
            <person name="Ma J."/>
        </authorList>
    </citation>
    <scope>NUCLEOTIDE SEQUENCE [LARGE SCALE GENOMIC DNA]</scope>
    <source>
        <strain evidence="3">CCM 8749</strain>
    </source>
</reference>
<evidence type="ECO:0000256" key="1">
    <source>
        <dbReference type="SAM" id="Phobius"/>
    </source>
</evidence>
<dbReference type="RefSeq" id="WP_379896523.1">
    <property type="nucleotide sequence ID" value="NZ_CBCSCT010000005.1"/>
</dbReference>
<feature type="transmembrane region" description="Helical" evidence="1">
    <location>
        <begin position="216"/>
        <end position="238"/>
    </location>
</feature>
<accession>A0ABW1IV70</accession>
<keyword evidence="3" id="KW-1185">Reference proteome</keyword>
<feature type="transmembrane region" description="Helical" evidence="1">
    <location>
        <begin position="18"/>
        <end position="37"/>
    </location>
</feature>
<feature type="transmembrane region" description="Helical" evidence="1">
    <location>
        <begin position="116"/>
        <end position="136"/>
    </location>
</feature>
<name>A0ABW1IV70_9BACL</name>
<gene>
    <name evidence="2" type="ORF">ACFPXP_21485</name>
</gene>
<dbReference type="Pfam" id="PF12679">
    <property type="entry name" value="ABC2_membrane_2"/>
    <property type="match status" value="1"/>
</dbReference>
<dbReference type="EMBL" id="JBHSQV010000186">
    <property type="protein sequence ID" value="MFC5988985.1"/>
    <property type="molecule type" value="Genomic_DNA"/>
</dbReference>
<sequence>MINLVYNEMVKLTGKRRLLVVTFIIAVLIILFTYAQYQEAKEDLKRFGDLDWRAALQQQIENWEGRMDSGRISDERREQWEIRIAQLRYYLEHDINPAEPGAPTFVRQFVENGTTLLLPLMMMVVAADIVSSEYSGGTVKVLLTRSVRRWRILLSKYIALVLSVSFIIAMFALLSTVISGTVFGFQGWDSPVLTGFSVQEGLLDTSSVEMIPQWQYILMEFGLAWFISLVVATLSFMLSVLVRSTAAGMGIMLACLIAGMILSEMVESWQTSKYLFMVNLNLIGYLEGADPPIAGMTLGFSFLVLLVWGAAGLIVSFWSFTRRDVY</sequence>
<feature type="transmembrane region" description="Helical" evidence="1">
    <location>
        <begin position="245"/>
        <end position="263"/>
    </location>
</feature>
<organism evidence="2 3">
    <name type="scientific">Marinicrinis lubricantis</name>
    <dbReference type="NCBI Taxonomy" id="2086470"/>
    <lineage>
        <taxon>Bacteria</taxon>
        <taxon>Bacillati</taxon>
        <taxon>Bacillota</taxon>
        <taxon>Bacilli</taxon>
        <taxon>Bacillales</taxon>
        <taxon>Paenibacillaceae</taxon>
    </lineage>
</organism>
<feature type="transmembrane region" description="Helical" evidence="1">
    <location>
        <begin position="157"/>
        <end position="185"/>
    </location>
</feature>
<keyword evidence="1" id="KW-0812">Transmembrane</keyword>
<evidence type="ECO:0000313" key="2">
    <source>
        <dbReference type="EMBL" id="MFC5988985.1"/>
    </source>
</evidence>
<feature type="transmembrane region" description="Helical" evidence="1">
    <location>
        <begin position="298"/>
        <end position="320"/>
    </location>
</feature>
<protein>
    <submittedName>
        <fullName evidence="2">ABC transporter permease subunit</fullName>
    </submittedName>
</protein>
<comment type="caution">
    <text evidence="2">The sequence shown here is derived from an EMBL/GenBank/DDBJ whole genome shotgun (WGS) entry which is preliminary data.</text>
</comment>
<proteinExistence type="predicted"/>
<dbReference type="Proteomes" id="UP001596250">
    <property type="component" value="Unassembled WGS sequence"/>
</dbReference>
<dbReference type="PANTHER" id="PTHR37305:SF2">
    <property type="entry name" value="BACITRACIN TRANSPORT PERMEASE PROTEIN BCRB"/>
    <property type="match status" value="1"/>
</dbReference>